<comment type="caution">
    <text evidence="8">The sequence shown here is derived from an EMBL/GenBank/DDBJ whole genome shotgun (WGS) entry which is preliminary data.</text>
</comment>
<evidence type="ECO:0000256" key="2">
    <source>
        <dbReference type="ARBA" id="ARBA00004286"/>
    </source>
</evidence>
<dbReference type="EMBL" id="QGMJ01000173">
    <property type="protein sequence ID" value="TVY40568.1"/>
    <property type="molecule type" value="Genomic_DNA"/>
</dbReference>
<dbReference type="InterPro" id="IPR009072">
    <property type="entry name" value="Histone-fold"/>
</dbReference>
<dbReference type="GO" id="GO:0000278">
    <property type="term" value="P:mitotic cell cycle"/>
    <property type="evidence" value="ECO:0007669"/>
    <property type="project" value="TreeGrafter"/>
</dbReference>
<dbReference type="PANTHER" id="PTHR46904:SF1">
    <property type="entry name" value="CENTROMERE PROTEIN T"/>
    <property type="match status" value="1"/>
</dbReference>
<comment type="subcellular location">
    <subcellularLocation>
        <location evidence="2">Chromosome</location>
    </subcellularLocation>
    <subcellularLocation>
        <location evidence="1">Nucleus</location>
    </subcellularLocation>
</comment>
<gene>
    <name evidence="8" type="primary">cnp20</name>
    <name evidence="8" type="ORF">LSUB1_G001136</name>
</gene>
<comment type="similarity">
    <text evidence="3">Belongs to the CENP-T/CNN1 family.</text>
</comment>
<dbReference type="FunFam" id="1.10.20.10:FF:000105">
    <property type="entry name" value="Inner kinetochore subunit cnp20"/>
    <property type="match status" value="1"/>
</dbReference>
<dbReference type="GO" id="GO:0051382">
    <property type="term" value="P:kinetochore assembly"/>
    <property type="evidence" value="ECO:0007669"/>
    <property type="project" value="InterPro"/>
</dbReference>
<dbReference type="Proteomes" id="UP000462212">
    <property type="component" value="Unassembled WGS sequence"/>
</dbReference>
<feature type="compositionally biased region" description="Acidic residues" evidence="6">
    <location>
        <begin position="363"/>
        <end position="383"/>
    </location>
</feature>
<evidence type="ECO:0000256" key="4">
    <source>
        <dbReference type="ARBA" id="ARBA00022454"/>
    </source>
</evidence>
<dbReference type="Gene3D" id="1.10.20.10">
    <property type="entry name" value="Histone, subunit A"/>
    <property type="match status" value="1"/>
</dbReference>
<evidence type="ECO:0000256" key="5">
    <source>
        <dbReference type="ARBA" id="ARBA00023242"/>
    </source>
</evidence>
<accession>A0A8H8UD95</accession>
<dbReference type="GO" id="GO:0007059">
    <property type="term" value="P:chromosome segregation"/>
    <property type="evidence" value="ECO:0007669"/>
    <property type="project" value="TreeGrafter"/>
</dbReference>
<reference evidence="8 9" key="1">
    <citation type="submission" date="2018-05" db="EMBL/GenBank/DDBJ databases">
        <title>Genome sequencing and assembly of the regulated plant pathogen Lachnellula willkommii and related sister species for the development of diagnostic species identification markers.</title>
        <authorList>
            <person name="Giroux E."/>
            <person name="Bilodeau G."/>
        </authorList>
    </citation>
    <scope>NUCLEOTIDE SEQUENCE [LARGE SCALE GENOMIC DNA]</scope>
    <source>
        <strain evidence="8 9">CBS 197.66</strain>
    </source>
</reference>
<dbReference type="PANTHER" id="PTHR46904">
    <property type="entry name" value="CENTROMERE PROTEIN T"/>
    <property type="match status" value="1"/>
</dbReference>
<proteinExistence type="inferred from homology"/>
<keyword evidence="5" id="KW-0539">Nucleus</keyword>
<organism evidence="8 9">
    <name type="scientific">Lachnellula subtilissima</name>
    <dbReference type="NCBI Taxonomy" id="602034"/>
    <lineage>
        <taxon>Eukaryota</taxon>
        <taxon>Fungi</taxon>
        <taxon>Dikarya</taxon>
        <taxon>Ascomycota</taxon>
        <taxon>Pezizomycotina</taxon>
        <taxon>Leotiomycetes</taxon>
        <taxon>Helotiales</taxon>
        <taxon>Lachnaceae</taxon>
        <taxon>Lachnellula</taxon>
    </lineage>
</organism>
<keyword evidence="4" id="KW-0158">Chromosome</keyword>
<protein>
    <submittedName>
        <fullName evidence="8">Inner kinetochore subunit</fullName>
    </submittedName>
</protein>
<dbReference type="InterPro" id="IPR028255">
    <property type="entry name" value="CENP-T"/>
</dbReference>
<sequence length="558" mass="61203">MSTNPQNGNAPPDGSSARPPRITPRNSDLDDVLIAQAAKETPYGTLRQLANIPRPTTPLRRASSAGPPSQRSTRRTPAGQLRTPGAAQRIYGSGRRAVAVTPHGRAAQRELEARRAGLTPARKDRRRSGRQQRETPRDTLRALSRILAPKTLPIVPTPHGPRPPNVNFRLPGEDDLDDGPELERPRLSLPIGDEEDDDDSLLLPPQSAGLEDENFTVQSVELGRRAISEQPLNRFSRGSFGSVRLSDQFADLNQLEFDGGDVYDSSIMAGQAFEDDNIPGDVSGFPGDNTETLRDLGLDRGRISLASGRNSDIRSGTVSADDTETFVFTVPPRDVTELRELDQPEESLIQVEDEVQYELPYDVPDEDVPDEEDDEVDNIEDPDLASSPPLAGMDISLHDTTPQDVDLVSAAKLKVARKKRMKISKHGIQYPSLPVGVVKKLATSYARMGGNSRTKISKDTLDAIMQASDWFFEQVSDDLGAYAKHAGRKTIDESDIVTLMARQRQTNATTTPFSLAQRHLPRELLQDLRMVPTSKLKKRPAAKSGRGGRGMRLGFPAT</sequence>
<dbReference type="GO" id="GO:0005634">
    <property type="term" value="C:nucleus"/>
    <property type="evidence" value="ECO:0007669"/>
    <property type="project" value="UniProtKB-SubCell"/>
</dbReference>
<dbReference type="InterPro" id="IPR035425">
    <property type="entry name" value="CENP-T/H4_C"/>
</dbReference>
<dbReference type="Pfam" id="PF15511">
    <property type="entry name" value="CENP-T_C"/>
    <property type="match status" value="1"/>
</dbReference>
<evidence type="ECO:0000313" key="9">
    <source>
        <dbReference type="Proteomes" id="UP000462212"/>
    </source>
</evidence>
<feature type="region of interest" description="Disordered" evidence="6">
    <location>
        <begin position="1"/>
        <end position="199"/>
    </location>
</feature>
<name>A0A8H8UD95_9HELO</name>
<feature type="region of interest" description="Disordered" evidence="6">
    <location>
        <begin position="535"/>
        <end position="558"/>
    </location>
</feature>
<dbReference type="AlphaFoldDB" id="A0A8H8UD95"/>
<feature type="domain" description="CENP-T/Histone H4 histone fold" evidence="7">
    <location>
        <begin position="426"/>
        <end position="532"/>
    </location>
</feature>
<evidence type="ECO:0000256" key="6">
    <source>
        <dbReference type="SAM" id="MobiDB-lite"/>
    </source>
</evidence>
<feature type="region of interest" description="Disordered" evidence="6">
    <location>
        <begin position="363"/>
        <end position="389"/>
    </location>
</feature>
<dbReference type="GO" id="GO:0003677">
    <property type="term" value="F:DNA binding"/>
    <property type="evidence" value="ECO:0007669"/>
    <property type="project" value="InterPro"/>
</dbReference>
<feature type="compositionally biased region" description="Basic and acidic residues" evidence="6">
    <location>
        <begin position="131"/>
        <end position="140"/>
    </location>
</feature>
<evidence type="ECO:0000259" key="7">
    <source>
        <dbReference type="Pfam" id="PF15511"/>
    </source>
</evidence>
<dbReference type="GO" id="GO:0046982">
    <property type="term" value="F:protein heterodimerization activity"/>
    <property type="evidence" value="ECO:0007669"/>
    <property type="project" value="InterPro"/>
</dbReference>
<dbReference type="CDD" id="cd22920">
    <property type="entry name" value="HFD_CENP-T"/>
    <property type="match status" value="1"/>
</dbReference>
<evidence type="ECO:0000313" key="8">
    <source>
        <dbReference type="EMBL" id="TVY40568.1"/>
    </source>
</evidence>
<evidence type="ECO:0000256" key="3">
    <source>
        <dbReference type="ARBA" id="ARBA00010137"/>
    </source>
</evidence>
<dbReference type="GO" id="GO:0000776">
    <property type="term" value="C:kinetochore"/>
    <property type="evidence" value="ECO:0007669"/>
    <property type="project" value="InterPro"/>
</dbReference>
<keyword evidence="9" id="KW-1185">Reference proteome</keyword>
<dbReference type="OrthoDB" id="10071681at2759"/>
<feature type="compositionally biased region" description="Pro residues" evidence="6">
    <location>
        <begin position="155"/>
        <end position="164"/>
    </location>
</feature>
<dbReference type="SUPFAM" id="SSF47113">
    <property type="entry name" value="Histone-fold"/>
    <property type="match status" value="1"/>
</dbReference>
<evidence type="ECO:0000256" key="1">
    <source>
        <dbReference type="ARBA" id="ARBA00004123"/>
    </source>
</evidence>